<dbReference type="eggNOG" id="COG0099">
    <property type="taxonomic scope" value="Bacteria"/>
</dbReference>
<sequence>MATPELTDEQRAAALVKATAVRSARRVFKEELTRGEMSLAEAIRRAKADEALAGIRVRDLLQCLPGIGPKRAQLVMEEIGISLARRIRGLGQHQVDALVERERR</sequence>
<reference evidence="3" key="1">
    <citation type="submission" date="2016-10" db="EMBL/GenBank/DDBJ databases">
        <authorList>
            <person name="Varghese N."/>
        </authorList>
    </citation>
    <scope>NUCLEOTIDE SEQUENCE [LARGE SCALE GENOMIC DNA]</scope>
    <source>
        <strain evidence="3">DSM 24868</strain>
    </source>
</reference>
<feature type="domain" description="Integration host factor-like helix-two turn-helix" evidence="1">
    <location>
        <begin position="32"/>
        <end position="101"/>
    </location>
</feature>
<dbReference type="OrthoDB" id="3197442at2"/>
<proteinExistence type="predicted"/>
<gene>
    <name evidence="2" type="ORF">SAMN05421637_0212</name>
</gene>
<accession>A0A1H6U0V3</accession>
<evidence type="ECO:0000259" key="1">
    <source>
        <dbReference type="Pfam" id="PF22525"/>
    </source>
</evidence>
<dbReference type="InterPro" id="IPR010979">
    <property type="entry name" value="Ribosomal_uS13-like_H2TH"/>
</dbReference>
<protein>
    <recommendedName>
        <fullName evidence="1">Integration host factor-like helix-two turn-helix domain-containing protein</fullName>
    </recommendedName>
</protein>
<keyword evidence="3" id="KW-1185">Reference proteome</keyword>
<organism evidence="2 3">
    <name type="scientific">Demequina mangrovi</name>
    <dbReference type="NCBI Taxonomy" id="1043493"/>
    <lineage>
        <taxon>Bacteria</taxon>
        <taxon>Bacillati</taxon>
        <taxon>Actinomycetota</taxon>
        <taxon>Actinomycetes</taxon>
        <taxon>Micrococcales</taxon>
        <taxon>Demequinaceae</taxon>
        <taxon>Demequina</taxon>
    </lineage>
</organism>
<dbReference type="GO" id="GO:0003676">
    <property type="term" value="F:nucleic acid binding"/>
    <property type="evidence" value="ECO:0007669"/>
    <property type="project" value="InterPro"/>
</dbReference>
<dbReference type="AlphaFoldDB" id="A0A1H6U0V3"/>
<evidence type="ECO:0000313" key="3">
    <source>
        <dbReference type="Proteomes" id="UP000183315"/>
    </source>
</evidence>
<name>A0A1H6U0V3_9MICO</name>
<evidence type="ECO:0000313" key="2">
    <source>
        <dbReference type="EMBL" id="SEI85933.1"/>
    </source>
</evidence>
<dbReference type="STRING" id="1043493.SAMN05421637_0212"/>
<dbReference type="RefSeq" id="WP_042212116.1">
    <property type="nucleotide sequence ID" value="NZ_BBLU01000001.1"/>
</dbReference>
<dbReference type="Pfam" id="PF22525">
    <property type="entry name" value="H2TH_5"/>
    <property type="match status" value="1"/>
</dbReference>
<dbReference type="SUPFAM" id="SSF46946">
    <property type="entry name" value="S13-like H2TH domain"/>
    <property type="match status" value="1"/>
</dbReference>
<dbReference type="NCBIfam" id="NF041260">
    <property type="entry name" value="actino_IHF"/>
    <property type="match status" value="1"/>
</dbReference>
<dbReference type="Gene3D" id="1.10.8.50">
    <property type="match status" value="1"/>
</dbReference>
<dbReference type="EMBL" id="FNZI01000001">
    <property type="protein sequence ID" value="SEI85933.1"/>
    <property type="molecule type" value="Genomic_DNA"/>
</dbReference>
<dbReference type="InterPro" id="IPR047806">
    <property type="entry name" value="IHF_actinobact"/>
</dbReference>
<dbReference type="InterPro" id="IPR055201">
    <property type="entry name" value="IHF-like_H2TH"/>
</dbReference>
<dbReference type="Proteomes" id="UP000183315">
    <property type="component" value="Unassembled WGS sequence"/>
</dbReference>